<feature type="compositionally biased region" description="Pro residues" evidence="1">
    <location>
        <begin position="859"/>
        <end position="869"/>
    </location>
</feature>
<gene>
    <name evidence="3" type="ORF">BU26DRAFT_238730</name>
</gene>
<name>A0A6A6HR55_9PLEO</name>
<evidence type="ECO:0000259" key="2">
    <source>
        <dbReference type="PROSITE" id="PS50108"/>
    </source>
</evidence>
<evidence type="ECO:0000256" key="1">
    <source>
        <dbReference type="SAM" id="MobiDB-lite"/>
    </source>
</evidence>
<sequence>MFMFNKNNAVPGSSESSVDSLVTVPPASTSASDVCQSSDASSYGDLPSPEQQTRAHLSKRTSVFNLRSRSNTATSTASSFVSVALPMAGLESSSHRTSQDLRHVASQSFLETHRKKQSLFRGKKGKRLSGSLSPTFNMDETAEADTGSKRISVLRKNRRHTNQSESSFHNLKNRISRPFDFQHLTHTDRNQFPALEQASENDLVAEFWAVRASQAPRRDLTGIKAEDLHLYNFSTENLASESRSTSSLAFRSPPGSPEPYEGQLPSGFAEESNGQSLRLIRSVESFSRPGINPRAHRHTQSANPPPRVSSRVALAPIHDVPEEAVDNHEPFHVMRSQSNRQSGMWDYFIPLSPTSSRGQLPPMAEESEYVAHAFTTPDDSAIHPMTPPFSPGLDHVAEEPERFISPRPAPRPPVRSPRSPKSPAFESFAFSNQRSPISRSHNRKSSYTSPKSSNQRSSMIRPMSQMSDTLGSPGVTRRTSVRRASSSRRKSNTWRVIEESWEDDVDYIYDNALEADCDFDWDCTSDGGSFEDRDRTPEQQDHQPSSATRSHHTRASSSIAEEEPTLQTRFFPGPFAPSLRVPSANNVPELESRSAASASTADTGVRTPSDFFGAPSQDEEGFHLNPSLLVPHDYKDQVSREDMYDDLLADYEGFDRHFPLLDASRSVASSTRSSHVRSSKRSSYDSSLMSSGQASGSWTSGIRRSASSSGSLPELVHSRRARRDFNMMVDHLSEQVASFSAFGEDDTEENEDDTTPPAHASPDRTFFTADDEPQQDDDVRASIELEVRASLELARQGSTRSSRAPAHYHKYASSDGAAKLLASPLPPTPEPRPSRSHIRATSSITALRGKRDQYLSLFPTPPTHSPLPSPSTASESAFNRF</sequence>
<feature type="region of interest" description="Disordered" evidence="1">
    <location>
        <begin position="528"/>
        <end position="574"/>
    </location>
</feature>
<dbReference type="OrthoDB" id="24581at2759"/>
<feature type="compositionally biased region" description="Basic residues" evidence="1">
    <location>
        <begin position="115"/>
        <end position="127"/>
    </location>
</feature>
<organism evidence="3 4">
    <name type="scientific">Trematosphaeria pertusa</name>
    <dbReference type="NCBI Taxonomy" id="390896"/>
    <lineage>
        <taxon>Eukaryota</taxon>
        <taxon>Fungi</taxon>
        <taxon>Dikarya</taxon>
        <taxon>Ascomycota</taxon>
        <taxon>Pezizomycotina</taxon>
        <taxon>Dothideomycetes</taxon>
        <taxon>Pleosporomycetidae</taxon>
        <taxon>Pleosporales</taxon>
        <taxon>Massarineae</taxon>
        <taxon>Trematosphaeriaceae</taxon>
        <taxon>Trematosphaeria</taxon>
    </lineage>
</organism>
<keyword evidence="4" id="KW-1185">Reference proteome</keyword>
<feature type="region of interest" description="Disordered" evidence="1">
    <location>
        <begin position="288"/>
        <end position="308"/>
    </location>
</feature>
<dbReference type="EMBL" id="ML987220">
    <property type="protein sequence ID" value="KAF2240312.1"/>
    <property type="molecule type" value="Genomic_DNA"/>
</dbReference>
<feature type="region of interest" description="Disordered" evidence="1">
    <location>
        <begin position="1"/>
        <end position="60"/>
    </location>
</feature>
<accession>A0A6A6HR55</accession>
<feature type="compositionally biased region" description="Low complexity" evidence="1">
    <location>
        <begin position="684"/>
        <end position="711"/>
    </location>
</feature>
<feature type="compositionally biased region" description="Acidic residues" evidence="1">
    <location>
        <begin position="743"/>
        <end position="754"/>
    </location>
</feature>
<dbReference type="RefSeq" id="XP_033675316.1">
    <property type="nucleotide sequence ID" value="XM_033820979.1"/>
</dbReference>
<feature type="region of interest" description="Disordered" evidence="1">
    <location>
        <begin position="742"/>
        <end position="775"/>
    </location>
</feature>
<dbReference type="AlphaFoldDB" id="A0A6A6HR55"/>
<feature type="region of interest" description="Disordered" evidence="1">
    <location>
        <begin position="588"/>
        <end position="628"/>
    </location>
</feature>
<feature type="region of interest" description="Disordered" evidence="1">
    <location>
        <begin position="115"/>
        <end position="147"/>
    </location>
</feature>
<feature type="region of interest" description="Disordered" evidence="1">
    <location>
        <begin position="403"/>
        <end position="493"/>
    </location>
</feature>
<dbReference type="Proteomes" id="UP000800094">
    <property type="component" value="Unassembled WGS sequence"/>
</dbReference>
<evidence type="ECO:0000313" key="3">
    <source>
        <dbReference type="EMBL" id="KAF2240312.1"/>
    </source>
</evidence>
<feature type="compositionally biased region" description="Polar residues" evidence="1">
    <location>
        <begin position="49"/>
        <end position="60"/>
    </location>
</feature>
<feature type="compositionally biased region" description="Polar residues" evidence="1">
    <location>
        <begin position="429"/>
        <end position="470"/>
    </location>
</feature>
<feature type="compositionally biased region" description="Basic and acidic residues" evidence="1">
    <location>
        <begin position="530"/>
        <end position="541"/>
    </location>
</feature>
<protein>
    <recommendedName>
        <fullName evidence="2">CRIB domain-containing protein</fullName>
    </recommendedName>
</protein>
<dbReference type="InterPro" id="IPR000095">
    <property type="entry name" value="CRIB_dom"/>
</dbReference>
<proteinExistence type="predicted"/>
<feature type="region of interest" description="Disordered" evidence="1">
    <location>
        <begin position="665"/>
        <end position="715"/>
    </location>
</feature>
<feature type="region of interest" description="Disordered" evidence="1">
    <location>
        <begin position="242"/>
        <end position="272"/>
    </location>
</feature>
<evidence type="ECO:0000313" key="4">
    <source>
        <dbReference type="Proteomes" id="UP000800094"/>
    </source>
</evidence>
<feature type="region of interest" description="Disordered" evidence="1">
    <location>
        <begin position="794"/>
        <end position="881"/>
    </location>
</feature>
<feature type="compositionally biased region" description="Polar residues" evidence="1">
    <location>
        <begin position="1"/>
        <end position="41"/>
    </location>
</feature>
<feature type="compositionally biased region" description="Basic residues" evidence="1">
    <location>
        <begin position="479"/>
        <end position="492"/>
    </location>
</feature>
<feature type="domain" description="CRIB" evidence="2">
    <location>
        <begin position="175"/>
        <end position="188"/>
    </location>
</feature>
<dbReference type="PROSITE" id="PS50108">
    <property type="entry name" value="CRIB"/>
    <property type="match status" value="1"/>
</dbReference>
<reference evidence="3" key="1">
    <citation type="journal article" date="2020" name="Stud. Mycol.">
        <title>101 Dothideomycetes genomes: a test case for predicting lifestyles and emergence of pathogens.</title>
        <authorList>
            <person name="Haridas S."/>
            <person name="Albert R."/>
            <person name="Binder M."/>
            <person name="Bloem J."/>
            <person name="Labutti K."/>
            <person name="Salamov A."/>
            <person name="Andreopoulos B."/>
            <person name="Baker S."/>
            <person name="Barry K."/>
            <person name="Bills G."/>
            <person name="Bluhm B."/>
            <person name="Cannon C."/>
            <person name="Castanera R."/>
            <person name="Culley D."/>
            <person name="Daum C."/>
            <person name="Ezra D."/>
            <person name="Gonzalez J."/>
            <person name="Henrissat B."/>
            <person name="Kuo A."/>
            <person name="Liang C."/>
            <person name="Lipzen A."/>
            <person name="Lutzoni F."/>
            <person name="Magnuson J."/>
            <person name="Mondo S."/>
            <person name="Nolan M."/>
            <person name="Ohm R."/>
            <person name="Pangilinan J."/>
            <person name="Park H.-J."/>
            <person name="Ramirez L."/>
            <person name="Alfaro M."/>
            <person name="Sun H."/>
            <person name="Tritt A."/>
            <person name="Yoshinaga Y."/>
            <person name="Zwiers L.-H."/>
            <person name="Turgeon B."/>
            <person name="Goodwin S."/>
            <person name="Spatafora J."/>
            <person name="Crous P."/>
            <person name="Grigoriev I."/>
        </authorList>
    </citation>
    <scope>NUCLEOTIDE SEQUENCE</scope>
    <source>
        <strain evidence="3">CBS 122368</strain>
    </source>
</reference>
<dbReference type="GeneID" id="54574309"/>